<name>A0A9D4GIJ9_DREPO</name>
<dbReference type="Proteomes" id="UP000828390">
    <property type="component" value="Unassembled WGS sequence"/>
</dbReference>
<keyword evidence="2" id="KW-1185">Reference proteome</keyword>
<gene>
    <name evidence="1" type="ORF">DPMN_119050</name>
</gene>
<evidence type="ECO:0000313" key="1">
    <source>
        <dbReference type="EMBL" id="KAH3817512.1"/>
    </source>
</evidence>
<dbReference type="AlphaFoldDB" id="A0A9D4GIJ9"/>
<reference evidence="1" key="2">
    <citation type="submission" date="2020-11" db="EMBL/GenBank/DDBJ databases">
        <authorList>
            <person name="McCartney M.A."/>
            <person name="Auch B."/>
            <person name="Kono T."/>
            <person name="Mallez S."/>
            <person name="Becker A."/>
            <person name="Gohl D.M."/>
            <person name="Silverstein K.A.T."/>
            <person name="Koren S."/>
            <person name="Bechman K.B."/>
            <person name="Herman A."/>
            <person name="Abrahante J.E."/>
            <person name="Garbe J."/>
        </authorList>
    </citation>
    <scope>NUCLEOTIDE SEQUENCE</scope>
    <source>
        <strain evidence="1">Duluth1</strain>
        <tissue evidence="1">Whole animal</tissue>
    </source>
</reference>
<evidence type="ECO:0000313" key="2">
    <source>
        <dbReference type="Proteomes" id="UP000828390"/>
    </source>
</evidence>
<reference evidence="1" key="1">
    <citation type="journal article" date="2019" name="bioRxiv">
        <title>The Genome of the Zebra Mussel, Dreissena polymorpha: A Resource for Invasive Species Research.</title>
        <authorList>
            <person name="McCartney M.A."/>
            <person name="Auch B."/>
            <person name="Kono T."/>
            <person name="Mallez S."/>
            <person name="Zhang Y."/>
            <person name="Obille A."/>
            <person name="Becker A."/>
            <person name="Abrahante J.E."/>
            <person name="Garbe J."/>
            <person name="Badalamenti J.P."/>
            <person name="Herman A."/>
            <person name="Mangelson H."/>
            <person name="Liachko I."/>
            <person name="Sullivan S."/>
            <person name="Sone E.D."/>
            <person name="Koren S."/>
            <person name="Silverstein K.A.T."/>
            <person name="Beckman K.B."/>
            <person name="Gohl D.M."/>
        </authorList>
    </citation>
    <scope>NUCLEOTIDE SEQUENCE</scope>
    <source>
        <strain evidence="1">Duluth1</strain>
        <tissue evidence="1">Whole animal</tissue>
    </source>
</reference>
<comment type="caution">
    <text evidence="1">The sequence shown here is derived from an EMBL/GenBank/DDBJ whole genome shotgun (WGS) entry which is preliminary data.</text>
</comment>
<protein>
    <submittedName>
        <fullName evidence="1">Uncharacterized protein</fullName>
    </submittedName>
</protein>
<sequence>MFGMQINNIFPVKNYVSEMELEVDTSTLALLALRQILYLTEGYMEGLQENMKRVKVSTGNCEQPSEKANDKE</sequence>
<proteinExistence type="predicted"/>
<dbReference type="EMBL" id="JAIWYP010000005">
    <property type="protein sequence ID" value="KAH3817512.1"/>
    <property type="molecule type" value="Genomic_DNA"/>
</dbReference>
<organism evidence="1 2">
    <name type="scientific">Dreissena polymorpha</name>
    <name type="common">Zebra mussel</name>
    <name type="synonym">Mytilus polymorpha</name>
    <dbReference type="NCBI Taxonomy" id="45954"/>
    <lineage>
        <taxon>Eukaryota</taxon>
        <taxon>Metazoa</taxon>
        <taxon>Spiralia</taxon>
        <taxon>Lophotrochozoa</taxon>
        <taxon>Mollusca</taxon>
        <taxon>Bivalvia</taxon>
        <taxon>Autobranchia</taxon>
        <taxon>Heteroconchia</taxon>
        <taxon>Euheterodonta</taxon>
        <taxon>Imparidentia</taxon>
        <taxon>Neoheterodontei</taxon>
        <taxon>Myida</taxon>
        <taxon>Dreissenoidea</taxon>
        <taxon>Dreissenidae</taxon>
        <taxon>Dreissena</taxon>
    </lineage>
</organism>
<accession>A0A9D4GIJ9</accession>